<feature type="transmembrane region" description="Helical" evidence="1">
    <location>
        <begin position="169"/>
        <end position="189"/>
    </location>
</feature>
<keyword evidence="4" id="KW-1185">Reference proteome</keyword>
<proteinExistence type="predicted"/>
<dbReference type="AlphaFoldDB" id="A0AAD8EQT7"/>
<dbReference type="SUPFAM" id="SSF47769">
    <property type="entry name" value="SAM/Pointed domain"/>
    <property type="match status" value="1"/>
</dbReference>
<feature type="non-terminal residue" evidence="3">
    <location>
        <position position="1"/>
    </location>
</feature>
<evidence type="ECO:0000256" key="1">
    <source>
        <dbReference type="SAM" id="Phobius"/>
    </source>
</evidence>
<name>A0AAD8EQT7_DIPPU</name>
<dbReference type="EMBL" id="JASPKZ010001223">
    <property type="protein sequence ID" value="KAJ9598377.1"/>
    <property type="molecule type" value="Genomic_DNA"/>
</dbReference>
<keyword evidence="1" id="KW-1133">Transmembrane helix</keyword>
<organism evidence="3 4">
    <name type="scientific">Diploptera punctata</name>
    <name type="common">Pacific beetle cockroach</name>
    <dbReference type="NCBI Taxonomy" id="6984"/>
    <lineage>
        <taxon>Eukaryota</taxon>
        <taxon>Metazoa</taxon>
        <taxon>Ecdysozoa</taxon>
        <taxon>Arthropoda</taxon>
        <taxon>Hexapoda</taxon>
        <taxon>Insecta</taxon>
        <taxon>Pterygota</taxon>
        <taxon>Neoptera</taxon>
        <taxon>Polyneoptera</taxon>
        <taxon>Dictyoptera</taxon>
        <taxon>Blattodea</taxon>
        <taxon>Blaberoidea</taxon>
        <taxon>Blaberidae</taxon>
        <taxon>Diplopterinae</taxon>
        <taxon>Diploptera</taxon>
    </lineage>
</organism>
<comment type="caution">
    <text evidence="3">The sequence shown here is derived from an EMBL/GenBank/DDBJ whole genome shotgun (WGS) entry which is preliminary data.</text>
</comment>
<keyword evidence="1" id="KW-0472">Membrane</keyword>
<evidence type="ECO:0000313" key="4">
    <source>
        <dbReference type="Proteomes" id="UP001233999"/>
    </source>
</evidence>
<protein>
    <recommendedName>
        <fullName evidence="2">SAM domain-containing protein</fullName>
    </recommendedName>
</protein>
<evidence type="ECO:0000313" key="3">
    <source>
        <dbReference type="EMBL" id="KAJ9598377.1"/>
    </source>
</evidence>
<gene>
    <name evidence="3" type="ORF">L9F63_010951</name>
</gene>
<reference evidence="3" key="2">
    <citation type="submission" date="2023-05" db="EMBL/GenBank/DDBJ databases">
        <authorList>
            <person name="Fouks B."/>
        </authorList>
    </citation>
    <scope>NUCLEOTIDE SEQUENCE</scope>
    <source>
        <strain evidence="3">Stay&amp;Tobe</strain>
        <tissue evidence="3">Testes</tissue>
    </source>
</reference>
<sequence length="195" mass="22126">NPLVTLLSGLELKDEEIQLFINENIGVETFISLSDDDLIQMGIEDCEKRKSIMKFVVNLRRQGAKKQEEIKRLEPLSWKEASTVLADNSQHMKLLHGVMSYLRSQEIKHKKQYQIDGFLDKDWTCSKALLACAAAAVSQSQCVCMELENLKMIITGENSGQKSRNHRKLLKILAASMGVLGGFLVWRSARMLMQK</sequence>
<feature type="domain" description="SAM" evidence="2">
    <location>
        <begin position="1"/>
        <end position="62"/>
    </location>
</feature>
<keyword evidence="1" id="KW-0812">Transmembrane</keyword>
<dbReference type="Gene3D" id="1.10.150.50">
    <property type="entry name" value="Transcription Factor, Ets-1"/>
    <property type="match status" value="1"/>
</dbReference>
<evidence type="ECO:0000259" key="2">
    <source>
        <dbReference type="PROSITE" id="PS50105"/>
    </source>
</evidence>
<dbReference type="InterPro" id="IPR013761">
    <property type="entry name" value="SAM/pointed_sf"/>
</dbReference>
<reference evidence="3" key="1">
    <citation type="journal article" date="2023" name="IScience">
        <title>Live-bearing cockroach genome reveals convergent evolutionary mechanisms linked to viviparity in insects and beyond.</title>
        <authorList>
            <person name="Fouks B."/>
            <person name="Harrison M.C."/>
            <person name="Mikhailova A.A."/>
            <person name="Marchal E."/>
            <person name="English S."/>
            <person name="Carruthers M."/>
            <person name="Jennings E.C."/>
            <person name="Chiamaka E.L."/>
            <person name="Frigard R.A."/>
            <person name="Pippel M."/>
            <person name="Attardo G.M."/>
            <person name="Benoit J.B."/>
            <person name="Bornberg-Bauer E."/>
            <person name="Tobe S.S."/>
        </authorList>
    </citation>
    <scope>NUCLEOTIDE SEQUENCE</scope>
    <source>
        <strain evidence="3">Stay&amp;Tobe</strain>
    </source>
</reference>
<dbReference type="PROSITE" id="PS50105">
    <property type="entry name" value="SAM_DOMAIN"/>
    <property type="match status" value="1"/>
</dbReference>
<accession>A0AAD8EQT7</accession>
<dbReference type="InterPro" id="IPR001660">
    <property type="entry name" value="SAM"/>
</dbReference>
<dbReference type="Proteomes" id="UP001233999">
    <property type="component" value="Unassembled WGS sequence"/>
</dbReference>